<dbReference type="HOGENOM" id="CLU_010194_1_0_1"/>
<dbReference type="PANTHER" id="PTHR24321">
    <property type="entry name" value="DEHYDROGENASES, SHORT CHAIN"/>
    <property type="match status" value="1"/>
</dbReference>
<dbReference type="PRINTS" id="PR00080">
    <property type="entry name" value="SDRFAMILY"/>
</dbReference>
<reference evidence="4 5" key="1">
    <citation type="submission" date="2014-04" db="EMBL/GenBank/DDBJ databases">
        <authorList>
            <consortium name="DOE Joint Genome Institute"/>
            <person name="Kuo A."/>
            <person name="Martino E."/>
            <person name="Perotto S."/>
            <person name="Kohler A."/>
            <person name="Nagy L.G."/>
            <person name="Floudas D."/>
            <person name="Copeland A."/>
            <person name="Barry K.W."/>
            <person name="Cichocki N."/>
            <person name="Veneault-Fourrey C."/>
            <person name="LaButti K."/>
            <person name="Lindquist E.A."/>
            <person name="Lipzen A."/>
            <person name="Lundell T."/>
            <person name="Morin E."/>
            <person name="Murat C."/>
            <person name="Sun H."/>
            <person name="Tunlid A."/>
            <person name="Henrissat B."/>
            <person name="Grigoriev I.V."/>
            <person name="Hibbett D.S."/>
            <person name="Martin F."/>
            <person name="Nordberg H.P."/>
            <person name="Cantor M.N."/>
            <person name="Hua S.X."/>
        </authorList>
    </citation>
    <scope>NUCLEOTIDE SEQUENCE [LARGE SCALE GENOMIC DNA]</scope>
    <source>
        <strain evidence="4 5">Zn</strain>
    </source>
</reference>
<dbReference type="InterPro" id="IPR002347">
    <property type="entry name" value="SDR_fam"/>
</dbReference>
<evidence type="ECO:0000256" key="3">
    <source>
        <dbReference type="ARBA" id="ARBA00023002"/>
    </source>
</evidence>
<keyword evidence="2" id="KW-0521">NADP</keyword>
<evidence type="ECO:0000256" key="1">
    <source>
        <dbReference type="ARBA" id="ARBA00006484"/>
    </source>
</evidence>
<keyword evidence="5" id="KW-1185">Reference proteome</keyword>
<dbReference type="InterPro" id="IPR020904">
    <property type="entry name" value="Sc_DH/Rdtase_CS"/>
</dbReference>
<organism evidence="4 5">
    <name type="scientific">Oidiodendron maius (strain Zn)</name>
    <dbReference type="NCBI Taxonomy" id="913774"/>
    <lineage>
        <taxon>Eukaryota</taxon>
        <taxon>Fungi</taxon>
        <taxon>Dikarya</taxon>
        <taxon>Ascomycota</taxon>
        <taxon>Pezizomycotina</taxon>
        <taxon>Leotiomycetes</taxon>
        <taxon>Leotiomycetes incertae sedis</taxon>
        <taxon>Myxotrichaceae</taxon>
        <taxon>Oidiodendron</taxon>
    </lineage>
</organism>
<dbReference type="EMBL" id="KN832894">
    <property type="protein sequence ID" value="KIM93561.1"/>
    <property type="molecule type" value="Genomic_DNA"/>
</dbReference>
<evidence type="ECO:0000313" key="5">
    <source>
        <dbReference type="Proteomes" id="UP000054321"/>
    </source>
</evidence>
<dbReference type="Gene3D" id="3.40.50.720">
    <property type="entry name" value="NAD(P)-binding Rossmann-like Domain"/>
    <property type="match status" value="1"/>
</dbReference>
<reference evidence="5" key="2">
    <citation type="submission" date="2015-01" db="EMBL/GenBank/DDBJ databases">
        <title>Evolutionary Origins and Diversification of the Mycorrhizal Mutualists.</title>
        <authorList>
            <consortium name="DOE Joint Genome Institute"/>
            <consortium name="Mycorrhizal Genomics Consortium"/>
            <person name="Kohler A."/>
            <person name="Kuo A."/>
            <person name="Nagy L.G."/>
            <person name="Floudas D."/>
            <person name="Copeland A."/>
            <person name="Barry K.W."/>
            <person name="Cichocki N."/>
            <person name="Veneault-Fourrey C."/>
            <person name="LaButti K."/>
            <person name="Lindquist E.A."/>
            <person name="Lipzen A."/>
            <person name="Lundell T."/>
            <person name="Morin E."/>
            <person name="Murat C."/>
            <person name="Riley R."/>
            <person name="Ohm R."/>
            <person name="Sun H."/>
            <person name="Tunlid A."/>
            <person name="Henrissat B."/>
            <person name="Grigoriev I.V."/>
            <person name="Hibbett D.S."/>
            <person name="Martin F."/>
        </authorList>
    </citation>
    <scope>NUCLEOTIDE SEQUENCE [LARGE SCALE GENOMIC DNA]</scope>
    <source>
        <strain evidence="5">Zn</strain>
    </source>
</reference>
<protein>
    <submittedName>
        <fullName evidence="4">Uncharacterized protein</fullName>
    </submittedName>
</protein>
<dbReference type="OrthoDB" id="1669814at2759"/>
<keyword evidence="3" id="KW-0560">Oxidoreductase</keyword>
<dbReference type="CDD" id="cd05233">
    <property type="entry name" value="SDR_c"/>
    <property type="match status" value="1"/>
</dbReference>
<comment type="similarity">
    <text evidence="1">Belongs to the short-chain dehydrogenases/reductases (SDR) family.</text>
</comment>
<dbReference type="FunFam" id="3.40.50.720:FF:000084">
    <property type="entry name" value="Short-chain dehydrogenase reductase"/>
    <property type="match status" value="1"/>
</dbReference>
<accession>A0A0C3GSX2</accession>
<evidence type="ECO:0000313" key="4">
    <source>
        <dbReference type="EMBL" id="KIM93561.1"/>
    </source>
</evidence>
<proteinExistence type="inferred from homology"/>
<dbReference type="GO" id="GO:0016491">
    <property type="term" value="F:oxidoreductase activity"/>
    <property type="evidence" value="ECO:0007669"/>
    <property type="project" value="UniProtKB-KW"/>
</dbReference>
<dbReference type="PRINTS" id="PR00081">
    <property type="entry name" value="GDHRDH"/>
</dbReference>
<gene>
    <name evidence="4" type="ORF">OIDMADRAFT_46184</name>
</gene>
<evidence type="ECO:0000256" key="2">
    <source>
        <dbReference type="ARBA" id="ARBA00022857"/>
    </source>
</evidence>
<name>A0A0C3GSX2_OIDMZ</name>
<dbReference type="InterPro" id="IPR036291">
    <property type="entry name" value="NAD(P)-bd_dom_sf"/>
</dbReference>
<sequence length="253" mass="26729">MTSQHPFAGKVIAITGAASGIGLETAHYLAHRGASLSLADVQQKELLEAETTIKKELIPNAKVLARLVDVRSNSEVEEWTAQTIKEFGKLDGAANLAGVFIEPATGIKGIDDNIWESVLAINLTGLMHCLRAQLKVISRGGSIVTASSVAGLVGSSQYPAYTTSKHGVIGLTKCAAREMGDAEVRVNCICPGRIETPMMAKAATLSTAAFPSERCIKRPGMPNDVSSLIAFLLGDESRFITGSVYQVDGGRLC</sequence>
<dbReference type="GO" id="GO:0009688">
    <property type="term" value="P:abscisic acid biosynthetic process"/>
    <property type="evidence" value="ECO:0007669"/>
    <property type="project" value="UniProtKB-ARBA"/>
</dbReference>
<dbReference type="SUPFAM" id="SSF51735">
    <property type="entry name" value="NAD(P)-binding Rossmann-fold domains"/>
    <property type="match status" value="1"/>
</dbReference>
<dbReference type="Pfam" id="PF13561">
    <property type="entry name" value="adh_short_C2"/>
    <property type="match status" value="1"/>
</dbReference>
<dbReference type="InParanoid" id="A0A0C3GSX2"/>
<dbReference type="PROSITE" id="PS00061">
    <property type="entry name" value="ADH_SHORT"/>
    <property type="match status" value="1"/>
</dbReference>
<dbReference type="PANTHER" id="PTHR24321:SF8">
    <property type="entry name" value="ESTRADIOL 17-BETA-DEHYDROGENASE 8-RELATED"/>
    <property type="match status" value="1"/>
</dbReference>
<dbReference type="Proteomes" id="UP000054321">
    <property type="component" value="Unassembled WGS sequence"/>
</dbReference>
<dbReference type="STRING" id="913774.A0A0C3GSX2"/>
<dbReference type="AlphaFoldDB" id="A0A0C3GSX2"/>